<gene>
    <name evidence="7" type="ORF">UFOPK3099_01009</name>
    <name evidence="8" type="ORF">UFOPK3651_03414</name>
</gene>
<dbReference type="GO" id="GO:0003677">
    <property type="term" value="F:DNA binding"/>
    <property type="evidence" value="ECO:0007669"/>
    <property type="project" value="UniProtKB-KW"/>
</dbReference>
<dbReference type="GO" id="GO:0004803">
    <property type="term" value="F:transposase activity"/>
    <property type="evidence" value="ECO:0007669"/>
    <property type="project" value="InterPro"/>
</dbReference>
<dbReference type="InterPro" id="IPR025246">
    <property type="entry name" value="IS30-like_HTH"/>
</dbReference>
<dbReference type="SUPFAM" id="SSF53098">
    <property type="entry name" value="Ribonuclease H-like"/>
    <property type="match status" value="1"/>
</dbReference>
<keyword evidence="3" id="KW-0815">Transposition</keyword>
<dbReference type="NCBIfam" id="NF033563">
    <property type="entry name" value="transpos_IS30"/>
    <property type="match status" value="1"/>
</dbReference>
<evidence type="ECO:0000256" key="2">
    <source>
        <dbReference type="ARBA" id="ARBA00006363"/>
    </source>
</evidence>
<dbReference type="GO" id="GO:0015074">
    <property type="term" value="P:DNA integration"/>
    <property type="evidence" value="ECO:0007669"/>
    <property type="project" value="InterPro"/>
</dbReference>
<dbReference type="PANTHER" id="PTHR10948:SF23">
    <property type="entry name" value="TRANSPOSASE INSI FOR INSERTION SEQUENCE ELEMENT IS30A-RELATED"/>
    <property type="match status" value="1"/>
</dbReference>
<organism evidence="8">
    <name type="scientific">freshwater metagenome</name>
    <dbReference type="NCBI Taxonomy" id="449393"/>
    <lineage>
        <taxon>unclassified sequences</taxon>
        <taxon>metagenomes</taxon>
        <taxon>ecological metagenomes</taxon>
    </lineage>
</organism>
<evidence type="ECO:0000313" key="8">
    <source>
        <dbReference type="EMBL" id="CAB4959503.1"/>
    </source>
</evidence>
<dbReference type="InterPro" id="IPR001584">
    <property type="entry name" value="Integrase_cat-core"/>
</dbReference>
<dbReference type="PROSITE" id="PS50994">
    <property type="entry name" value="INTEGRASE"/>
    <property type="match status" value="1"/>
</dbReference>
<dbReference type="Pfam" id="PF00665">
    <property type="entry name" value="rve"/>
    <property type="match status" value="1"/>
</dbReference>
<dbReference type="GO" id="GO:0006313">
    <property type="term" value="P:DNA transposition"/>
    <property type="evidence" value="ECO:0007669"/>
    <property type="project" value="InterPro"/>
</dbReference>
<dbReference type="InterPro" id="IPR053392">
    <property type="entry name" value="Transposase_IS30-like"/>
</dbReference>
<dbReference type="InterPro" id="IPR001598">
    <property type="entry name" value="Transposase_IS30_CS"/>
</dbReference>
<name>A0A6J7KXG4_9ZZZZ</name>
<evidence type="ECO:0000313" key="7">
    <source>
        <dbReference type="EMBL" id="CAB4815133.1"/>
    </source>
</evidence>
<dbReference type="InterPro" id="IPR051917">
    <property type="entry name" value="Transposase-Integrase"/>
</dbReference>
<evidence type="ECO:0000259" key="6">
    <source>
        <dbReference type="PROSITE" id="PS50994"/>
    </source>
</evidence>
<reference evidence="8" key="1">
    <citation type="submission" date="2020-05" db="EMBL/GenBank/DDBJ databases">
        <authorList>
            <person name="Chiriac C."/>
            <person name="Salcher M."/>
            <person name="Ghai R."/>
            <person name="Kavagutti S V."/>
        </authorList>
    </citation>
    <scope>NUCLEOTIDE SEQUENCE</scope>
</reference>
<evidence type="ECO:0000256" key="3">
    <source>
        <dbReference type="ARBA" id="ARBA00022578"/>
    </source>
</evidence>
<sequence length="383" mass="43546">MGWSRITDSMVNAGFEARSRGLSWRQAAEGTGLSWMTLQRRWEQQHGGVAYERTVRPGALTHAEREEILLSIERKESDAQIGRRLGKHRGTIGREIAANGGRGNYRAYRAHNRAGRTARRPKCSWTEQRPWLWEVVQPLLREGTWSPQQIAKRLRREHPDEPQWWVSHEAIYQAVFVQARGELRKELVACLRSGRAQRKPQRRSASPRTRIIGMVNISERPAEAEDRAVPGHWEGDLIIGARSASAVATLVERSTRMGMLIKLENRTADHVADRIGEAITRLPVELARSLTWDQGIELAAHAAFTVETGVPVYFCDPHSPWQRGSNENWNGLVRQFLPKGTDLSVHSQDDLDRFASLLNGRPRMTLEWDTPAERFNELVAPTT</sequence>
<dbReference type="InterPro" id="IPR036397">
    <property type="entry name" value="RNaseH_sf"/>
</dbReference>
<evidence type="ECO:0000256" key="1">
    <source>
        <dbReference type="ARBA" id="ARBA00002190"/>
    </source>
</evidence>
<keyword evidence="5" id="KW-0233">DNA recombination</keyword>
<comment type="function">
    <text evidence="1">Required for the transposition of the insertion element.</text>
</comment>
<accession>A0A6J7KXG4</accession>
<dbReference type="EMBL" id="CAFBMT010000042">
    <property type="protein sequence ID" value="CAB4959503.1"/>
    <property type="molecule type" value="Genomic_DNA"/>
</dbReference>
<evidence type="ECO:0000256" key="5">
    <source>
        <dbReference type="ARBA" id="ARBA00023172"/>
    </source>
</evidence>
<dbReference type="InterPro" id="IPR012337">
    <property type="entry name" value="RNaseH-like_sf"/>
</dbReference>
<proteinExistence type="inferred from homology"/>
<dbReference type="PROSITE" id="PS01043">
    <property type="entry name" value="TRANSPOSASE_IS30"/>
    <property type="match status" value="1"/>
</dbReference>
<dbReference type="Pfam" id="PF13936">
    <property type="entry name" value="HTH_38"/>
    <property type="match status" value="1"/>
</dbReference>
<dbReference type="AlphaFoldDB" id="A0A6J7KXG4"/>
<evidence type="ECO:0000256" key="4">
    <source>
        <dbReference type="ARBA" id="ARBA00023125"/>
    </source>
</evidence>
<keyword evidence="4" id="KW-0238">DNA-binding</keyword>
<dbReference type="EMBL" id="CAFAAV010000061">
    <property type="protein sequence ID" value="CAB4815133.1"/>
    <property type="molecule type" value="Genomic_DNA"/>
</dbReference>
<protein>
    <submittedName>
        <fullName evidence="8">Unannotated protein</fullName>
    </submittedName>
</protein>
<feature type="domain" description="Integrase catalytic" evidence="6">
    <location>
        <begin position="217"/>
        <end position="379"/>
    </location>
</feature>
<comment type="similarity">
    <text evidence="2">Belongs to the transposase IS30 family.</text>
</comment>
<dbReference type="GO" id="GO:0005829">
    <property type="term" value="C:cytosol"/>
    <property type="evidence" value="ECO:0007669"/>
    <property type="project" value="TreeGrafter"/>
</dbReference>
<dbReference type="Gene3D" id="3.30.420.10">
    <property type="entry name" value="Ribonuclease H-like superfamily/Ribonuclease H"/>
    <property type="match status" value="1"/>
</dbReference>
<dbReference type="PANTHER" id="PTHR10948">
    <property type="entry name" value="TRANSPOSASE"/>
    <property type="match status" value="1"/>
</dbReference>